<feature type="binding site" evidence="15">
    <location>
        <begin position="42"/>
        <end position="49"/>
    </location>
    <ligand>
        <name>ATP</name>
        <dbReference type="ChEBI" id="CHEBI:30616"/>
    </ligand>
</feature>
<evidence type="ECO:0000259" key="16">
    <source>
        <dbReference type="PROSITE" id="PS51198"/>
    </source>
</evidence>
<organism evidence="18 19">
    <name type="scientific">candidate division WOR-1 bacterium RIFCSPLOWO2_12_FULL_45_9</name>
    <dbReference type="NCBI Taxonomy" id="1802568"/>
    <lineage>
        <taxon>Bacteria</taxon>
        <taxon>Bacillati</taxon>
        <taxon>Saganbacteria</taxon>
    </lineage>
</organism>
<keyword evidence="11" id="KW-0413">Isomerase</keyword>
<keyword evidence="5 15" id="KW-0378">Hydrolase</keyword>
<dbReference type="InterPro" id="IPR000212">
    <property type="entry name" value="DNA_helicase_UvrD/REP"/>
</dbReference>
<keyword evidence="7" id="KW-0269">Exonuclease</keyword>
<dbReference type="InterPro" id="IPR038726">
    <property type="entry name" value="PDDEXK_AddAB-type"/>
</dbReference>
<dbReference type="GO" id="GO:0003677">
    <property type="term" value="F:DNA binding"/>
    <property type="evidence" value="ECO:0007669"/>
    <property type="project" value="UniProtKB-KW"/>
</dbReference>
<dbReference type="Pfam" id="PF00580">
    <property type="entry name" value="UvrD-helicase"/>
    <property type="match status" value="1"/>
</dbReference>
<dbReference type="EC" id="5.6.2.4" evidence="13"/>
<dbReference type="SUPFAM" id="SSF52980">
    <property type="entry name" value="Restriction endonuclease-like"/>
    <property type="match status" value="1"/>
</dbReference>
<evidence type="ECO:0000256" key="10">
    <source>
        <dbReference type="ARBA" id="ARBA00023204"/>
    </source>
</evidence>
<keyword evidence="9" id="KW-0238">DNA-binding</keyword>
<keyword evidence="3 15" id="KW-0547">Nucleotide-binding</keyword>
<evidence type="ECO:0000256" key="15">
    <source>
        <dbReference type="PROSITE-ProRule" id="PRU00560"/>
    </source>
</evidence>
<evidence type="ECO:0000256" key="8">
    <source>
        <dbReference type="ARBA" id="ARBA00022840"/>
    </source>
</evidence>
<evidence type="ECO:0000256" key="14">
    <source>
        <dbReference type="ARBA" id="ARBA00048988"/>
    </source>
</evidence>
<dbReference type="Pfam" id="PF12705">
    <property type="entry name" value="PDDEXK_1"/>
    <property type="match status" value="1"/>
</dbReference>
<evidence type="ECO:0000256" key="12">
    <source>
        <dbReference type="ARBA" id="ARBA00034617"/>
    </source>
</evidence>
<proteinExistence type="inferred from homology"/>
<protein>
    <recommendedName>
        <fullName evidence="13">DNA 3'-5' helicase</fullName>
        <ecNumber evidence="13">5.6.2.4</ecNumber>
    </recommendedName>
</protein>
<dbReference type="EMBL" id="METQ01000016">
    <property type="protein sequence ID" value="OGC09732.1"/>
    <property type="molecule type" value="Genomic_DNA"/>
</dbReference>
<dbReference type="GO" id="GO:0043138">
    <property type="term" value="F:3'-5' DNA helicase activity"/>
    <property type="evidence" value="ECO:0007669"/>
    <property type="project" value="UniProtKB-EC"/>
</dbReference>
<comment type="caution">
    <text evidence="18">The sequence shown here is derived from an EMBL/GenBank/DDBJ whole genome shotgun (WGS) entry which is preliminary data.</text>
</comment>
<evidence type="ECO:0000313" key="18">
    <source>
        <dbReference type="EMBL" id="OGC09732.1"/>
    </source>
</evidence>
<dbReference type="InterPro" id="IPR014016">
    <property type="entry name" value="UvrD-like_ATP-bd"/>
</dbReference>
<dbReference type="SUPFAM" id="SSF52540">
    <property type="entry name" value="P-loop containing nucleoside triphosphate hydrolases"/>
    <property type="match status" value="1"/>
</dbReference>
<dbReference type="CDD" id="cd17932">
    <property type="entry name" value="DEXQc_UvrD"/>
    <property type="match status" value="1"/>
</dbReference>
<evidence type="ECO:0000259" key="17">
    <source>
        <dbReference type="PROSITE" id="PS51217"/>
    </source>
</evidence>
<dbReference type="GO" id="GO:0005524">
    <property type="term" value="F:ATP binding"/>
    <property type="evidence" value="ECO:0007669"/>
    <property type="project" value="UniProtKB-UniRule"/>
</dbReference>
<evidence type="ECO:0000256" key="11">
    <source>
        <dbReference type="ARBA" id="ARBA00023235"/>
    </source>
</evidence>
<keyword evidence="4" id="KW-0227">DNA damage</keyword>
<evidence type="ECO:0000256" key="13">
    <source>
        <dbReference type="ARBA" id="ARBA00034808"/>
    </source>
</evidence>
<reference evidence="18 19" key="1">
    <citation type="journal article" date="2016" name="Nat. Commun.">
        <title>Thousands of microbial genomes shed light on interconnected biogeochemical processes in an aquifer system.</title>
        <authorList>
            <person name="Anantharaman K."/>
            <person name="Brown C.T."/>
            <person name="Hug L.A."/>
            <person name="Sharon I."/>
            <person name="Castelle C.J."/>
            <person name="Probst A.J."/>
            <person name="Thomas B.C."/>
            <person name="Singh A."/>
            <person name="Wilkins M.J."/>
            <person name="Karaoz U."/>
            <person name="Brodie E.L."/>
            <person name="Williams K.H."/>
            <person name="Hubbard S.S."/>
            <person name="Banfield J.F."/>
        </authorList>
    </citation>
    <scope>NUCLEOTIDE SEQUENCE [LARGE SCALE GENOMIC DNA]</scope>
</reference>
<dbReference type="InterPro" id="IPR014017">
    <property type="entry name" value="DNA_helicase_UvrD-like_C"/>
</dbReference>
<evidence type="ECO:0000256" key="9">
    <source>
        <dbReference type="ARBA" id="ARBA00023125"/>
    </source>
</evidence>
<accession>A0A1F4RNH3</accession>
<evidence type="ECO:0000313" key="19">
    <source>
        <dbReference type="Proteomes" id="UP000179095"/>
    </source>
</evidence>
<dbReference type="InterPro" id="IPR027417">
    <property type="entry name" value="P-loop_NTPase"/>
</dbReference>
<dbReference type="InterPro" id="IPR013986">
    <property type="entry name" value="DExx_box_DNA_helicase_dom_sf"/>
</dbReference>
<dbReference type="GO" id="GO:0000725">
    <property type="term" value="P:recombinational repair"/>
    <property type="evidence" value="ECO:0007669"/>
    <property type="project" value="TreeGrafter"/>
</dbReference>
<keyword evidence="2" id="KW-0540">Nuclease</keyword>
<dbReference type="Proteomes" id="UP000179095">
    <property type="component" value="Unassembled WGS sequence"/>
</dbReference>
<dbReference type="PANTHER" id="PTHR11070">
    <property type="entry name" value="UVRD / RECB / PCRA DNA HELICASE FAMILY MEMBER"/>
    <property type="match status" value="1"/>
</dbReference>
<evidence type="ECO:0000256" key="4">
    <source>
        <dbReference type="ARBA" id="ARBA00022763"/>
    </source>
</evidence>
<name>A0A1F4RNH3_UNCSA</name>
<dbReference type="Gene3D" id="3.90.320.10">
    <property type="match status" value="1"/>
</dbReference>
<comment type="similarity">
    <text evidence="1">Belongs to the helicase family. UvrD subfamily.</text>
</comment>
<dbReference type="Gene3D" id="1.10.10.160">
    <property type="match status" value="1"/>
</dbReference>
<evidence type="ECO:0000256" key="7">
    <source>
        <dbReference type="ARBA" id="ARBA00022839"/>
    </source>
</evidence>
<feature type="domain" description="UvrD-like helicase ATP-binding" evidence="16">
    <location>
        <begin position="21"/>
        <end position="334"/>
    </location>
</feature>
<dbReference type="AlphaFoldDB" id="A0A1F4RNH3"/>
<evidence type="ECO:0000256" key="6">
    <source>
        <dbReference type="ARBA" id="ARBA00022806"/>
    </source>
</evidence>
<evidence type="ECO:0000256" key="1">
    <source>
        <dbReference type="ARBA" id="ARBA00009922"/>
    </source>
</evidence>
<comment type="catalytic activity">
    <reaction evidence="12">
        <text>Couples ATP hydrolysis with the unwinding of duplex DNA by translocating in the 3'-5' direction.</text>
        <dbReference type="EC" id="5.6.2.4"/>
    </reaction>
</comment>
<keyword evidence="6 15" id="KW-0347">Helicase</keyword>
<dbReference type="STRING" id="1802568.A3F86_00870"/>
<feature type="domain" description="UvrD-like helicase C-terminal" evidence="17">
    <location>
        <begin position="335"/>
        <end position="629"/>
    </location>
</feature>
<dbReference type="InterPro" id="IPR011335">
    <property type="entry name" value="Restrct_endonuc-II-like"/>
</dbReference>
<dbReference type="PANTHER" id="PTHR11070:SF2">
    <property type="entry name" value="ATP-DEPENDENT DNA HELICASE SRS2"/>
    <property type="match status" value="1"/>
</dbReference>
<dbReference type="PROSITE" id="PS51198">
    <property type="entry name" value="UVRD_HELICASE_ATP_BIND"/>
    <property type="match status" value="1"/>
</dbReference>
<keyword evidence="8 15" id="KW-0067">ATP-binding</keyword>
<dbReference type="PROSITE" id="PS51217">
    <property type="entry name" value="UVRD_HELICASE_CTER"/>
    <property type="match status" value="1"/>
</dbReference>
<keyword evidence="10" id="KW-0234">DNA repair</keyword>
<evidence type="ECO:0000256" key="5">
    <source>
        <dbReference type="ARBA" id="ARBA00022801"/>
    </source>
</evidence>
<dbReference type="Gene3D" id="3.40.50.300">
    <property type="entry name" value="P-loop containing nucleotide triphosphate hydrolases"/>
    <property type="match status" value="2"/>
</dbReference>
<gene>
    <name evidence="18" type="ORF">A3F86_00870</name>
</gene>
<dbReference type="GO" id="GO:0004527">
    <property type="term" value="F:exonuclease activity"/>
    <property type="evidence" value="ECO:0007669"/>
    <property type="project" value="UniProtKB-KW"/>
</dbReference>
<comment type="catalytic activity">
    <reaction evidence="14">
        <text>ATP + H2O = ADP + phosphate + H(+)</text>
        <dbReference type="Rhea" id="RHEA:13065"/>
        <dbReference type="ChEBI" id="CHEBI:15377"/>
        <dbReference type="ChEBI" id="CHEBI:15378"/>
        <dbReference type="ChEBI" id="CHEBI:30616"/>
        <dbReference type="ChEBI" id="CHEBI:43474"/>
        <dbReference type="ChEBI" id="CHEBI:456216"/>
        <dbReference type="EC" id="5.6.2.4"/>
    </reaction>
</comment>
<evidence type="ECO:0000256" key="3">
    <source>
        <dbReference type="ARBA" id="ARBA00022741"/>
    </source>
</evidence>
<dbReference type="Gene3D" id="1.10.486.10">
    <property type="entry name" value="PCRA, domain 4"/>
    <property type="match status" value="1"/>
</dbReference>
<evidence type="ECO:0000256" key="2">
    <source>
        <dbReference type="ARBA" id="ARBA00022722"/>
    </source>
</evidence>
<sequence>MSVHNQVSSFKLTQTRSAILNGLNPAQESAITHPEGPLLIIAGAGTGKTTVITRRIAWLIQEKKLHSENILALTFTEKAAQEMEERVETQLPYGFTDLWISTFHSFAERLLHEHALDIGLPTQFKVANELEQWMLLRQHIDELELNYYKPLGNPTKFLHELIKHFSRAKDEDVWPEQYLRYAEAMQLNTDTAEIPAKKNGKSEGVVQEIDEANRVLELAKAYHTYQQLLLEAGMLDFGDLILYTLRLLQKRPNILKKYREQFQYILIDEFQDTNYAQFELIQLLAAPRNNLTVVADDDQSIYKFRGASVSNVLQLKEHYPEVAEISLIENYRSKQNILDLAYHFIQLNNPDRLETKIGIQKKLKSQFQGQGEIVHIHAGTLEGEVREVIQKILEIKEKDTKTPWSDFAILVRANDHASPFMKAFDDARVPYQFVASRGLYLKPEIIDLLSYLRLLDNYHESSAVYRVLNMPIFFVEHEDLALLLYEADKRALSLFEIAKVAKTLKISSESQKSIEKLLTLIEQHTQLVRSHVSTGKVLYQFLEDSGLLKYYTNLEEEQESKSIINLIRQFFKNIETFEHTTTSSEDRSVRRFLQYVRFCLESGDAGTLEFDIEEGPDTVKIMTVHAAKGLEFRYVFVANLVDKRFPSVSRKDAIALPQALVKEVLPVGDAHLQEERRLFYVACTRAKEGLFFTSAEDYGGSRKKKLSRFLIEASIAAPTKKQAQKTEILTRLSIKPEIPIREAKYTDTTPTHKTNTSQTTYISEKKFSFTQLKAYETCPYQYRFAHLLRVPVKGTHVTSFGKTMHVTLQRFFQEMQVRKESIQDTLFPNATAEEQKIGVTHIPTLEELLRLYEISWIDEWYPTRKIAEEYKKRGKESLTAFYRKYEKNWPNALYIEKKFTLQLGKYRLKGAIDRVDEGEGGQIEIIDYKTSPAPKTEKKEIEQLMIYVLALKEVMHKTPTKVSFYYLNDNIQYAYEVTEQRLQAVQQWVEKIIERINMHDYTPTPGFHCRFCDFRDICNFRQL</sequence>
<dbReference type="InterPro" id="IPR011604">
    <property type="entry name" value="PDDEXK-like_dom_sf"/>
</dbReference>
<dbReference type="Pfam" id="PF13361">
    <property type="entry name" value="UvrD_C"/>
    <property type="match status" value="1"/>
</dbReference>